<evidence type="ECO:0000313" key="16">
    <source>
        <dbReference type="Proteomes" id="UP000622580"/>
    </source>
</evidence>
<keyword evidence="9 12" id="KW-0408">Iron</keyword>
<dbReference type="AlphaFoldDB" id="A0A941D7X3"/>
<evidence type="ECO:0000256" key="7">
    <source>
        <dbReference type="ARBA" id="ARBA00022723"/>
    </source>
</evidence>
<dbReference type="PANTHER" id="PTHR10978:SF5">
    <property type="entry name" value="SUCCINATE DEHYDROGENASE CYTOCHROME B560 SUBUNIT, MITOCHONDRIAL"/>
    <property type="match status" value="1"/>
</dbReference>
<proteinExistence type="inferred from homology"/>
<dbReference type="NCBIfam" id="TIGR02970">
    <property type="entry name" value="succ_dehyd_cytB"/>
    <property type="match status" value="1"/>
</dbReference>
<evidence type="ECO:0000256" key="1">
    <source>
        <dbReference type="ARBA" id="ARBA00004050"/>
    </source>
</evidence>
<keyword evidence="16" id="KW-1185">Reference proteome</keyword>
<evidence type="ECO:0000256" key="3">
    <source>
        <dbReference type="ARBA" id="ARBA00007244"/>
    </source>
</evidence>
<feature type="transmembrane region" description="Helical" evidence="13">
    <location>
        <begin position="77"/>
        <end position="95"/>
    </location>
</feature>
<evidence type="ECO:0000256" key="12">
    <source>
        <dbReference type="PIRSR" id="PIRSR000178-1"/>
    </source>
</evidence>
<dbReference type="RefSeq" id="WP_215343278.1">
    <property type="nucleotide sequence ID" value="NZ_JAGSGD010000003.1"/>
</dbReference>
<evidence type="ECO:0000313" key="15">
    <source>
        <dbReference type="EMBL" id="QQZ50396.1"/>
    </source>
</evidence>
<dbReference type="InterPro" id="IPR034804">
    <property type="entry name" value="SQR/QFR_C/D"/>
</dbReference>
<sequence length="142" mass="15211">MAETPTGLRERPLSPHLTSGGPLAFHWRFHVTMTGSIFHRMTGVALYVGALILAGWAMSLAAGPDAYQTFMELLGSLPGKVVMFGLTLSIFYHLAKGVQHLVWDSGKGFSLPIANMVTVACFAFSVAATLAVWAIAWMTGAL</sequence>
<comment type="similarity">
    <text evidence="3">Belongs to the cytochrome b560 family.</text>
</comment>
<dbReference type="Gene3D" id="1.20.1300.10">
    <property type="entry name" value="Fumarate reductase/succinate dehydrogenase, transmembrane subunit"/>
    <property type="match status" value="1"/>
</dbReference>
<organism evidence="14 16">
    <name type="scientific">Phenylobacterium glaciei</name>
    <dbReference type="NCBI Taxonomy" id="2803784"/>
    <lineage>
        <taxon>Bacteria</taxon>
        <taxon>Pseudomonadati</taxon>
        <taxon>Pseudomonadota</taxon>
        <taxon>Alphaproteobacteria</taxon>
        <taxon>Caulobacterales</taxon>
        <taxon>Caulobacteraceae</taxon>
        <taxon>Phenylobacterium</taxon>
    </lineage>
</organism>
<keyword evidence="5 12" id="KW-0349">Heme</keyword>
<feature type="binding site" description="axial binding residue" evidence="12">
    <location>
        <position position="93"/>
    </location>
    <ligand>
        <name>heme</name>
        <dbReference type="ChEBI" id="CHEBI:30413"/>
        <note>ligand shared with second transmembrane subunit</note>
    </ligand>
    <ligandPart>
        <name>Fe</name>
        <dbReference type="ChEBI" id="CHEBI:18248"/>
    </ligandPart>
</feature>
<dbReference type="EMBL" id="JAGSGD010000003">
    <property type="protein sequence ID" value="MBR7621758.1"/>
    <property type="molecule type" value="Genomic_DNA"/>
</dbReference>
<evidence type="ECO:0000256" key="10">
    <source>
        <dbReference type="ARBA" id="ARBA00023136"/>
    </source>
</evidence>
<comment type="function">
    <text evidence="1">Membrane-anchoring subunit of succinate dehydrogenase (SDH).</text>
</comment>
<dbReference type="CDD" id="cd03499">
    <property type="entry name" value="SQR_TypeC_SdhC"/>
    <property type="match status" value="1"/>
</dbReference>
<dbReference type="EMBL" id="CP068570">
    <property type="protein sequence ID" value="QQZ50396.1"/>
    <property type="molecule type" value="Genomic_DNA"/>
</dbReference>
<dbReference type="InterPro" id="IPR014314">
    <property type="entry name" value="Succ_DH_cytb556"/>
</dbReference>
<evidence type="ECO:0000256" key="11">
    <source>
        <dbReference type="ARBA" id="ARBA00025912"/>
    </source>
</evidence>
<keyword evidence="8 13" id="KW-1133">Transmembrane helix</keyword>
<dbReference type="InterPro" id="IPR000701">
    <property type="entry name" value="SuccDH_FuR_B_TM-su"/>
</dbReference>
<evidence type="ECO:0000256" key="8">
    <source>
        <dbReference type="ARBA" id="ARBA00022989"/>
    </source>
</evidence>
<evidence type="ECO:0000256" key="4">
    <source>
        <dbReference type="ARBA" id="ARBA00020076"/>
    </source>
</evidence>
<name>A0A941D7X3_9CAUL</name>
<evidence type="ECO:0000256" key="9">
    <source>
        <dbReference type="ARBA" id="ARBA00023004"/>
    </source>
</evidence>
<dbReference type="Pfam" id="PF01127">
    <property type="entry name" value="Sdh_cyt"/>
    <property type="match status" value="1"/>
</dbReference>
<comment type="subcellular location">
    <subcellularLocation>
        <location evidence="2">Membrane</location>
    </subcellularLocation>
</comment>
<evidence type="ECO:0000256" key="5">
    <source>
        <dbReference type="ARBA" id="ARBA00022617"/>
    </source>
</evidence>
<protein>
    <recommendedName>
        <fullName evidence="4">Succinate dehydrogenase cytochrome b556 subunit</fullName>
    </recommendedName>
</protein>
<feature type="transmembrane region" description="Helical" evidence="13">
    <location>
        <begin position="37"/>
        <end position="57"/>
    </location>
</feature>
<keyword evidence="10 13" id="KW-0472">Membrane</keyword>
<evidence type="ECO:0000256" key="6">
    <source>
        <dbReference type="ARBA" id="ARBA00022692"/>
    </source>
</evidence>
<comment type="subunit">
    <text evidence="11">Part of an enzyme complex containing four subunits: a flavoprotein, an iron-sulfur protein, plus two membrane-anchoring proteins, SdhC and SdhD. The complex can form homotrimers.</text>
</comment>
<dbReference type="GO" id="GO:0009055">
    <property type="term" value="F:electron transfer activity"/>
    <property type="evidence" value="ECO:0007669"/>
    <property type="project" value="InterPro"/>
</dbReference>
<dbReference type="GO" id="GO:0006099">
    <property type="term" value="P:tricarboxylic acid cycle"/>
    <property type="evidence" value="ECO:0007669"/>
    <property type="project" value="InterPro"/>
</dbReference>
<evidence type="ECO:0000256" key="2">
    <source>
        <dbReference type="ARBA" id="ARBA00004370"/>
    </source>
</evidence>
<accession>A0A941D7X3</accession>
<keyword evidence="6 13" id="KW-0812">Transmembrane</keyword>
<reference evidence="15" key="1">
    <citation type="submission" date="2021-01" db="EMBL/GenBank/DDBJ databases">
        <title>Genome sequence of Phenylobacterium sp. 20VBR1 isolated from a valley glaceir, Ny-Alesund, Svalbard.</title>
        <authorList>
            <person name="Thomas F.A."/>
            <person name="Krishnan K.P."/>
            <person name="Sinha R.K."/>
        </authorList>
    </citation>
    <scope>NUCLEOTIDE SEQUENCE</scope>
    <source>
        <strain evidence="15">20VBR1</strain>
    </source>
</reference>
<comment type="cofactor">
    <cofactor evidence="12">
        <name>heme</name>
        <dbReference type="ChEBI" id="CHEBI:30413"/>
    </cofactor>
    <text evidence="12">The heme is bound between the two transmembrane subunits.</text>
</comment>
<evidence type="ECO:0000256" key="13">
    <source>
        <dbReference type="SAM" id="Phobius"/>
    </source>
</evidence>
<reference evidence="14" key="2">
    <citation type="submission" date="2021-04" db="EMBL/GenBank/DDBJ databases">
        <title>Draft genome assembly of strain Phenylobacterium sp. 20VBR1 using MiniION and Illumina platforms.</title>
        <authorList>
            <person name="Thomas F.A."/>
            <person name="Krishnan K.P."/>
            <person name="Sinha R.K."/>
        </authorList>
    </citation>
    <scope>NUCLEOTIDE SEQUENCE</scope>
    <source>
        <strain evidence="14">20VBR1</strain>
    </source>
</reference>
<keyword evidence="7 12" id="KW-0479">Metal-binding</keyword>
<feature type="transmembrane region" description="Helical" evidence="13">
    <location>
        <begin position="116"/>
        <end position="138"/>
    </location>
</feature>
<dbReference type="PIRSF" id="PIRSF000178">
    <property type="entry name" value="SDH_cyt_b560"/>
    <property type="match status" value="1"/>
</dbReference>
<dbReference type="PANTHER" id="PTHR10978">
    <property type="entry name" value="SUCCINATE DEHYDROGENASE CYTOCHROME B560 SUBUNIT"/>
    <property type="match status" value="1"/>
</dbReference>
<dbReference type="GO" id="GO:0016020">
    <property type="term" value="C:membrane"/>
    <property type="evidence" value="ECO:0007669"/>
    <property type="project" value="UniProtKB-SubCell"/>
</dbReference>
<gene>
    <name evidence="14" type="primary">sdhC</name>
    <name evidence="15" type="ORF">JKL49_01525</name>
    <name evidence="14" type="ORF">JKL49_20375</name>
</gene>
<dbReference type="SUPFAM" id="SSF81343">
    <property type="entry name" value="Fumarate reductase respiratory complex transmembrane subunits"/>
    <property type="match status" value="1"/>
</dbReference>
<evidence type="ECO:0000313" key="14">
    <source>
        <dbReference type="EMBL" id="MBR7621758.1"/>
    </source>
</evidence>
<dbReference type="GO" id="GO:0046872">
    <property type="term" value="F:metal ion binding"/>
    <property type="evidence" value="ECO:0007669"/>
    <property type="project" value="UniProtKB-KW"/>
</dbReference>
<dbReference type="Proteomes" id="UP000622580">
    <property type="component" value="Unassembled WGS sequence"/>
</dbReference>